<gene>
    <name evidence="1" type="ORF">A4U53_11895</name>
</gene>
<protein>
    <submittedName>
        <fullName evidence="1">Uncharacterized protein</fullName>
    </submittedName>
</protein>
<reference evidence="1" key="1">
    <citation type="submission" date="2016-04" db="EMBL/GenBank/DDBJ databases">
        <title>Fast-growing isolate from the root nodules of Vavilovia formosa.</title>
        <authorList>
            <person name="Kimeklis A."/>
            <person name="Safronova V."/>
            <person name="Belimov A."/>
            <person name="Andronov E."/>
        </authorList>
    </citation>
    <scope>NUCLEOTIDE SEQUENCE [LARGE SCALE GENOMIC DNA]</scope>
    <source>
        <strain evidence="1">Vaf-46</strain>
    </source>
</reference>
<proteinExistence type="predicted"/>
<sequence>MTMVFAEWTYEQVRAQIIEAAYTLRASPGDLGPRLRGGAMSDVVRDMTEAYGYAEAKAPRVPSAGAISRMYETWDWVNAYLNEESRKRVYEYAFIKTRKGIYLDAYLRKIDMSRSTFERRIQSDCQCIANNLNQNHRARLTVALDAVTEIDLKPTSITVASKKCATDWRDDEVTGQKEQVRADVLAHAHWRNERRRQLIERAER</sequence>
<organism evidence="1">
    <name type="scientific">Rhizobium leguminosarum</name>
    <dbReference type="NCBI Taxonomy" id="384"/>
    <lineage>
        <taxon>Bacteria</taxon>
        <taxon>Pseudomonadati</taxon>
        <taxon>Pseudomonadota</taxon>
        <taxon>Alphaproteobacteria</taxon>
        <taxon>Hyphomicrobiales</taxon>
        <taxon>Rhizobiaceae</taxon>
        <taxon>Rhizobium/Agrobacterium group</taxon>
        <taxon>Rhizobium</taxon>
    </lineage>
</organism>
<dbReference type="EMBL" id="LWBS01000022">
    <property type="protein sequence ID" value="OAP96881.1"/>
    <property type="molecule type" value="Genomic_DNA"/>
</dbReference>
<evidence type="ECO:0000313" key="1">
    <source>
        <dbReference type="EMBL" id="OAP96881.1"/>
    </source>
</evidence>
<dbReference type="AlphaFoldDB" id="A0A179C0C2"/>
<name>A0A179C0C2_RHILE</name>
<accession>A0A179C0C2</accession>
<comment type="caution">
    <text evidence="1">The sequence shown here is derived from an EMBL/GenBank/DDBJ whole genome shotgun (WGS) entry which is preliminary data.</text>
</comment>